<protein>
    <recommendedName>
        <fullName evidence="4">Transposase</fullName>
    </recommendedName>
</protein>
<sequence length="249" mass="28816">MISLDQKSLKQAHRYILFNCDDVQQYIREHEDIVNSHIGKRKWSKAKRHSNDFIQWFETRAMNDDISDFVKGLSKGPNTVAKKFSGYVINSYRFHTGMRGWRYKTQNSGVTADDGEVDLVRTDVPATTIGQPLPTLDEQPHEKDYEEDSDFDDSKTSTDLLKQFKKVKHEKVHNMQERLLESKLKESNGGCHQRQCQKKPPLAKTSNQVESQRVQGDQSQYNKVDTTKKPNQNVAEVQQRNEAPHVPKK</sequence>
<evidence type="ECO:0000313" key="3">
    <source>
        <dbReference type="Proteomes" id="UP000634136"/>
    </source>
</evidence>
<accession>A0A834XCG7</accession>
<gene>
    <name evidence="2" type="ORF">G2W53_004191</name>
</gene>
<keyword evidence="3" id="KW-1185">Reference proteome</keyword>
<feature type="compositionally biased region" description="Polar residues" evidence="1">
    <location>
        <begin position="204"/>
        <end position="241"/>
    </location>
</feature>
<dbReference type="EMBL" id="JAAIUW010000002">
    <property type="protein sequence ID" value="KAF7841893.1"/>
    <property type="molecule type" value="Genomic_DNA"/>
</dbReference>
<dbReference type="Proteomes" id="UP000634136">
    <property type="component" value="Unassembled WGS sequence"/>
</dbReference>
<reference evidence="2" key="1">
    <citation type="submission" date="2020-09" db="EMBL/GenBank/DDBJ databases">
        <title>Genome-Enabled Discovery of Anthraquinone Biosynthesis in Senna tora.</title>
        <authorList>
            <person name="Kang S.-H."/>
            <person name="Pandey R.P."/>
            <person name="Lee C.-M."/>
            <person name="Sim J.-S."/>
            <person name="Jeong J.-T."/>
            <person name="Choi B.-S."/>
            <person name="Jung M."/>
            <person name="Ginzburg D."/>
            <person name="Zhao K."/>
            <person name="Won S.Y."/>
            <person name="Oh T.-J."/>
            <person name="Yu Y."/>
            <person name="Kim N.-H."/>
            <person name="Lee O.R."/>
            <person name="Lee T.-H."/>
            <person name="Bashyal P."/>
            <person name="Kim T.-S."/>
            <person name="Lee W.-H."/>
            <person name="Kawkins C."/>
            <person name="Kim C.-K."/>
            <person name="Kim J.S."/>
            <person name="Ahn B.O."/>
            <person name="Rhee S.Y."/>
            <person name="Sohng J.K."/>
        </authorList>
    </citation>
    <scope>NUCLEOTIDE SEQUENCE</scope>
    <source>
        <tissue evidence="2">Leaf</tissue>
    </source>
</reference>
<evidence type="ECO:0000313" key="2">
    <source>
        <dbReference type="EMBL" id="KAF7841893.1"/>
    </source>
</evidence>
<name>A0A834XCG7_9FABA</name>
<feature type="region of interest" description="Disordered" evidence="1">
    <location>
        <begin position="125"/>
        <end position="155"/>
    </location>
</feature>
<evidence type="ECO:0000256" key="1">
    <source>
        <dbReference type="SAM" id="MobiDB-lite"/>
    </source>
</evidence>
<evidence type="ECO:0008006" key="4">
    <source>
        <dbReference type="Google" id="ProtNLM"/>
    </source>
</evidence>
<dbReference type="AlphaFoldDB" id="A0A834XCG7"/>
<comment type="caution">
    <text evidence="2">The sequence shown here is derived from an EMBL/GenBank/DDBJ whole genome shotgun (WGS) entry which is preliminary data.</text>
</comment>
<proteinExistence type="predicted"/>
<dbReference type="OrthoDB" id="668711at2759"/>
<dbReference type="PANTHER" id="PTHR48258">
    <property type="entry name" value="DUF4218 DOMAIN-CONTAINING PROTEIN-RELATED"/>
    <property type="match status" value="1"/>
</dbReference>
<dbReference type="PANTHER" id="PTHR48258:SF8">
    <property type="entry name" value="DUF4216 DOMAIN-CONTAINING PROTEIN"/>
    <property type="match status" value="1"/>
</dbReference>
<feature type="region of interest" description="Disordered" evidence="1">
    <location>
        <begin position="183"/>
        <end position="249"/>
    </location>
</feature>
<organism evidence="2 3">
    <name type="scientific">Senna tora</name>
    <dbReference type="NCBI Taxonomy" id="362788"/>
    <lineage>
        <taxon>Eukaryota</taxon>
        <taxon>Viridiplantae</taxon>
        <taxon>Streptophyta</taxon>
        <taxon>Embryophyta</taxon>
        <taxon>Tracheophyta</taxon>
        <taxon>Spermatophyta</taxon>
        <taxon>Magnoliopsida</taxon>
        <taxon>eudicotyledons</taxon>
        <taxon>Gunneridae</taxon>
        <taxon>Pentapetalae</taxon>
        <taxon>rosids</taxon>
        <taxon>fabids</taxon>
        <taxon>Fabales</taxon>
        <taxon>Fabaceae</taxon>
        <taxon>Caesalpinioideae</taxon>
        <taxon>Cassia clade</taxon>
        <taxon>Senna</taxon>
    </lineage>
</organism>